<dbReference type="Gene3D" id="3.20.20.150">
    <property type="entry name" value="Divalent-metal-dependent TIM barrel enzymes"/>
    <property type="match status" value="1"/>
</dbReference>
<proteinExistence type="predicted"/>
<accession>A0AA39KGG5</accession>
<keyword evidence="2" id="KW-1185">Reference proteome</keyword>
<dbReference type="EMBL" id="JAUEPR010000173">
    <property type="protein sequence ID" value="KAK0460358.1"/>
    <property type="molecule type" value="Genomic_DNA"/>
</dbReference>
<evidence type="ECO:0000313" key="1">
    <source>
        <dbReference type="EMBL" id="KAK0460358.1"/>
    </source>
</evidence>
<comment type="caution">
    <text evidence="1">The sequence shown here is derived from an EMBL/GenBank/DDBJ whole genome shotgun (WGS) entry which is preliminary data.</text>
</comment>
<dbReference type="Proteomes" id="UP001175227">
    <property type="component" value="Unassembled WGS sequence"/>
</dbReference>
<reference evidence="1" key="1">
    <citation type="submission" date="2023-06" db="EMBL/GenBank/DDBJ databases">
        <authorList>
            <consortium name="Lawrence Berkeley National Laboratory"/>
            <person name="Ahrendt S."/>
            <person name="Sahu N."/>
            <person name="Indic B."/>
            <person name="Wong-Bajracharya J."/>
            <person name="Merenyi Z."/>
            <person name="Ke H.-M."/>
            <person name="Monk M."/>
            <person name="Kocsube S."/>
            <person name="Drula E."/>
            <person name="Lipzen A."/>
            <person name="Balint B."/>
            <person name="Henrissat B."/>
            <person name="Andreopoulos B."/>
            <person name="Martin F.M."/>
            <person name="Harder C.B."/>
            <person name="Rigling D."/>
            <person name="Ford K.L."/>
            <person name="Foster G.D."/>
            <person name="Pangilinan J."/>
            <person name="Papanicolaou A."/>
            <person name="Barry K."/>
            <person name="LaButti K."/>
            <person name="Viragh M."/>
            <person name="Koriabine M."/>
            <person name="Yan M."/>
            <person name="Riley R."/>
            <person name="Champramary S."/>
            <person name="Plett K.L."/>
            <person name="Tsai I.J."/>
            <person name="Slot J."/>
            <person name="Sipos G."/>
            <person name="Plett J."/>
            <person name="Nagy L.G."/>
            <person name="Grigoriev I.V."/>
        </authorList>
    </citation>
    <scope>NUCLEOTIDE SEQUENCE</scope>
    <source>
        <strain evidence="1">ICMP 16352</strain>
    </source>
</reference>
<protein>
    <submittedName>
        <fullName evidence="1">Uncharacterized protein</fullName>
    </submittedName>
</protein>
<organism evidence="1 2">
    <name type="scientific">Armillaria novae-zelandiae</name>
    <dbReference type="NCBI Taxonomy" id="153914"/>
    <lineage>
        <taxon>Eukaryota</taxon>
        <taxon>Fungi</taxon>
        <taxon>Dikarya</taxon>
        <taxon>Basidiomycota</taxon>
        <taxon>Agaricomycotina</taxon>
        <taxon>Agaricomycetes</taxon>
        <taxon>Agaricomycetidae</taxon>
        <taxon>Agaricales</taxon>
        <taxon>Marasmiineae</taxon>
        <taxon>Physalacriaceae</taxon>
        <taxon>Armillaria</taxon>
    </lineage>
</organism>
<sequence>MDIVDQLTGFFLPISSSLPLACAPEFLASVQARNTIWTLCEYHLQMSHALDLMPPDATPAITEAWHAAEPIPHVTTSADSFISEDKGGEISRNIPLDIGIMGSQPLFNFFKRPWMLKVAARSTIQYHEFQFFPTQVLGIPSVNFKFTPEDLMRMSYLFVITQPVAQGSKVEARSYFLVQRMAGYETRQGEGWGILPGLDDGAKSVPNGRGVDLSAIYWRHSQYALPKTLRARSRMVLIFRVISWQSSLRHATDLLL</sequence>
<name>A0AA39KGG5_9AGAR</name>
<dbReference type="AlphaFoldDB" id="A0AA39KGG5"/>
<evidence type="ECO:0000313" key="2">
    <source>
        <dbReference type="Proteomes" id="UP001175227"/>
    </source>
</evidence>
<gene>
    <name evidence="1" type="ORF">IW261DRAFT_1635032</name>
</gene>